<keyword evidence="4 7" id="KW-0812">Transmembrane</keyword>
<keyword evidence="3" id="KW-1003">Cell membrane</keyword>
<dbReference type="Pfam" id="PF00528">
    <property type="entry name" value="BPD_transp_1"/>
    <property type="match status" value="1"/>
</dbReference>
<evidence type="ECO:0000313" key="10">
    <source>
        <dbReference type="Proteomes" id="UP001361239"/>
    </source>
</evidence>
<feature type="domain" description="ABC transmembrane type-1" evidence="8">
    <location>
        <begin position="124"/>
        <end position="307"/>
    </location>
</feature>
<evidence type="ECO:0000256" key="2">
    <source>
        <dbReference type="ARBA" id="ARBA00022448"/>
    </source>
</evidence>
<dbReference type="PANTHER" id="PTHR30043:SF1">
    <property type="entry name" value="ABC TRANSPORT SYSTEM PERMEASE PROTEIN P69"/>
    <property type="match status" value="1"/>
</dbReference>
<evidence type="ECO:0000256" key="1">
    <source>
        <dbReference type="ARBA" id="ARBA00004651"/>
    </source>
</evidence>
<evidence type="ECO:0000256" key="4">
    <source>
        <dbReference type="ARBA" id="ARBA00022692"/>
    </source>
</evidence>
<dbReference type="PROSITE" id="PS50928">
    <property type="entry name" value="ABC_TM1"/>
    <property type="match status" value="1"/>
</dbReference>
<organism evidence="9 10">
    <name type="scientific">Novosphingobium anseongense</name>
    <dbReference type="NCBI Taxonomy" id="3133436"/>
    <lineage>
        <taxon>Bacteria</taxon>
        <taxon>Pseudomonadati</taxon>
        <taxon>Pseudomonadota</taxon>
        <taxon>Alphaproteobacteria</taxon>
        <taxon>Sphingomonadales</taxon>
        <taxon>Sphingomonadaceae</taxon>
        <taxon>Novosphingobium</taxon>
    </lineage>
</organism>
<comment type="similarity">
    <text evidence="7">Belongs to the binding-protein-dependent transport system permease family.</text>
</comment>
<sequence>MSTATAFPRSWSLRRIAVLAVVLVLLAVSAVRVDVPRLFTQAGASRALAGMAAQMWPLQISDRQDVAEIPGFDPAHLPLFAYLQTTDETTRELDRDRLAPATVRHRKVWLVQPFGYVTQVASKLLETIEIAIWGTLIAVLLGLPLGLAGSASLVRSPTVRQAARAASAGLRAVPELLSALVLVTAFGFGPPAGILALGLHAAGFLGRFYADAIEDANQAPVRALQASGAGRLATFRFALWPQVRAPFVSSTFYILDRNVRMATVVGLVGAGGIGQELKGRIDMYEYAHVGTILVGILIVVLLLDHIAARLRRKKT</sequence>
<comment type="subcellular location">
    <subcellularLocation>
        <location evidence="1 7">Cell membrane</location>
        <topology evidence="1 7">Multi-pass membrane protein</topology>
    </subcellularLocation>
</comment>
<dbReference type="InterPro" id="IPR005769">
    <property type="entry name" value="PhnE/PtxC"/>
</dbReference>
<keyword evidence="10" id="KW-1185">Reference proteome</keyword>
<dbReference type="InterPro" id="IPR035906">
    <property type="entry name" value="MetI-like_sf"/>
</dbReference>
<evidence type="ECO:0000259" key="8">
    <source>
        <dbReference type="PROSITE" id="PS50928"/>
    </source>
</evidence>
<dbReference type="RefSeq" id="WP_339587957.1">
    <property type="nucleotide sequence ID" value="NZ_JBBHJZ010000003.1"/>
</dbReference>
<comment type="caution">
    <text evidence="9">The sequence shown here is derived from an EMBL/GenBank/DDBJ whole genome shotgun (WGS) entry which is preliminary data.</text>
</comment>
<dbReference type="CDD" id="cd06261">
    <property type="entry name" value="TM_PBP2"/>
    <property type="match status" value="1"/>
</dbReference>
<proteinExistence type="inferred from homology"/>
<dbReference type="PANTHER" id="PTHR30043">
    <property type="entry name" value="PHOSPHONATES TRANSPORT SYSTEM PERMEASE PROTEIN"/>
    <property type="match status" value="1"/>
</dbReference>
<dbReference type="Proteomes" id="UP001361239">
    <property type="component" value="Unassembled WGS sequence"/>
</dbReference>
<evidence type="ECO:0000256" key="7">
    <source>
        <dbReference type="RuleBase" id="RU363032"/>
    </source>
</evidence>
<keyword evidence="5 7" id="KW-1133">Transmembrane helix</keyword>
<evidence type="ECO:0000256" key="6">
    <source>
        <dbReference type="ARBA" id="ARBA00023136"/>
    </source>
</evidence>
<evidence type="ECO:0000256" key="3">
    <source>
        <dbReference type="ARBA" id="ARBA00022475"/>
    </source>
</evidence>
<feature type="transmembrane region" description="Helical" evidence="7">
    <location>
        <begin position="176"/>
        <end position="199"/>
    </location>
</feature>
<dbReference type="InterPro" id="IPR000515">
    <property type="entry name" value="MetI-like"/>
</dbReference>
<dbReference type="NCBIfam" id="TIGR01097">
    <property type="entry name" value="PhnE"/>
    <property type="match status" value="1"/>
</dbReference>
<dbReference type="Gene3D" id="1.10.3720.10">
    <property type="entry name" value="MetI-like"/>
    <property type="match status" value="1"/>
</dbReference>
<keyword evidence="6 7" id="KW-0472">Membrane</keyword>
<feature type="transmembrane region" description="Helical" evidence="7">
    <location>
        <begin position="130"/>
        <end position="155"/>
    </location>
</feature>
<feature type="transmembrane region" description="Helical" evidence="7">
    <location>
        <begin position="286"/>
        <end position="307"/>
    </location>
</feature>
<evidence type="ECO:0000256" key="5">
    <source>
        <dbReference type="ARBA" id="ARBA00022989"/>
    </source>
</evidence>
<dbReference type="SUPFAM" id="SSF161098">
    <property type="entry name" value="MetI-like"/>
    <property type="match status" value="1"/>
</dbReference>
<keyword evidence="2 7" id="KW-0813">Transport</keyword>
<evidence type="ECO:0000313" key="9">
    <source>
        <dbReference type="EMBL" id="MEJ5978012.1"/>
    </source>
</evidence>
<gene>
    <name evidence="9" type="primary">phnE</name>
    <name evidence="9" type="ORF">WG901_15280</name>
</gene>
<name>A0ABU8RYB6_9SPHN</name>
<reference evidence="9 10" key="1">
    <citation type="submission" date="2024-03" db="EMBL/GenBank/DDBJ databases">
        <authorList>
            <person name="Jo J.-H."/>
        </authorList>
    </citation>
    <scope>NUCLEOTIDE SEQUENCE [LARGE SCALE GENOMIC DNA]</scope>
    <source>
        <strain evidence="9 10">PS1R-30</strain>
    </source>
</reference>
<accession>A0ABU8RYB6</accession>
<protein>
    <submittedName>
        <fullName evidence="9">Phosphonate ABC transporter, permease protein PhnE</fullName>
    </submittedName>
</protein>
<dbReference type="EMBL" id="JBBHJZ010000003">
    <property type="protein sequence ID" value="MEJ5978012.1"/>
    <property type="molecule type" value="Genomic_DNA"/>
</dbReference>